<keyword evidence="8" id="KW-0574">Periplasm</keyword>
<gene>
    <name evidence="15" type="ordered locus">Sulba_0774</name>
</gene>
<keyword evidence="6" id="KW-0479">Metal-binding</keyword>
<evidence type="ECO:0000256" key="11">
    <source>
        <dbReference type="ARBA" id="ARBA00023002"/>
    </source>
</evidence>
<evidence type="ECO:0000256" key="5">
    <source>
        <dbReference type="ARBA" id="ARBA00022617"/>
    </source>
</evidence>
<feature type="signal peptide" evidence="14">
    <location>
        <begin position="1"/>
        <end position="22"/>
    </location>
</feature>
<dbReference type="InterPro" id="IPR036280">
    <property type="entry name" value="Multihaem_cyt_sf"/>
</dbReference>
<dbReference type="KEGG" id="sba:Sulba_0774"/>
<keyword evidence="4" id="KW-0813">Transport</keyword>
<evidence type="ECO:0000256" key="9">
    <source>
        <dbReference type="ARBA" id="ARBA00022837"/>
    </source>
</evidence>
<dbReference type="GO" id="GO:0030288">
    <property type="term" value="C:outer membrane-bounded periplasmic space"/>
    <property type="evidence" value="ECO:0007669"/>
    <property type="project" value="TreeGrafter"/>
</dbReference>
<dbReference type="Proteomes" id="UP000006176">
    <property type="component" value="Chromosome"/>
</dbReference>
<dbReference type="InterPro" id="IPR017570">
    <property type="entry name" value="Cyt_c_NO2Rdtase_formate-dep"/>
</dbReference>
<evidence type="ECO:0000256" key="8">
    <source>
        <dbReference type="ARBA" id="ARBA00022764"/>
    </source>
</evidence>
<evidence type="ECO:0000256" key="3">
    <source>
        <dbReference type="ARBA" id="ARBA00011887"/>
    </source>
</evidence>
<keyword evidence="11 15" id="KW-0560">Oxidoreductase</keyword>
<protein>
    <recommendedName>
        <fullName evidence="3">nitrite reductase (cytochrome; ammonia-forming)</fullName>
        <ecNumber evidence="3">1.7.2.2</ecNumber>
    </recommendedName>
</protein>
<evidence type="ECO:0000256" key="6">
    <source>
        <dbReference type="ARBA" id="ARBA00022723"/>
    </source>
</evidence>
<keyword evidence="5" id="KW-0349">Heme</keyword>
<dbReference type="GO" id="GO:0020037">
    <property type="term" value="F:heme binding"/>
    <property type="evidence" value="ECO:0007669"/>
    <property type="project" value="InterPro"/>
</dbReference>
<name>I3XVV4_SULBS</name>
<dbReference type="Gene3D" id="1.20.140.10">
    <property type="entry name" value="Butyryl-CoA Dehydrogenase, subunit A, domain 3"/>
    <property type="match status" value="1"/>
</dbReference>
<accession>I3XVV4</accession>
<evidence type="ECO:0000313" key="16">
    <source>
        <dbReference type="Proteomes" id="UP000006176"/>
    </source>
</evidence>
<comment type="similarity">
    <text evidence="2">Belongs to the cytochrome c-552 family.</text>
</comment>
<keyword evidence="9" id="KW-0106">Calcium</keyword>
<dbReference type="PANTHER" id="PTHR30633">
    <property type="entry name" value="CYTOCHROME C-552 RESPIRATORY NITRITE REDUCTASE"/>
    <property type="match status" value="1"/>
</dbReference>
<dbReference type="SUPFAM" id="SSF48695">
    <property type="entry name" value="Multiheme cytochromes"/>
    <property type="match status" value="1"/>
</dbReference>
<dbReference type="GO" id="GO:0005509">
    <property type="term" value="F:calcium ion binding"/>
    <property type="evidence" value="ECO:0007669"/>
    <property type="project" value="InterPro"/>
</dbReference>
<dbReference type="RefSeq" id="WP_014768958.1">
    <property type="nucleotide sequence ID" value="NC_018002.1"/>
</dbReference>
<keyword evidence="10" id="KW-0249">Electron transport</keyword>
<evidence type="ECO:0000256" key="2">
    <source>
        <dbReference type="ARBA" id="ARBA00009288"/>
    </source>
</evidence>
<keyword evidence="12" id="KW-0408">Iron</keyword>
<comment type="subcellular location">
    <subcellularLocation>
        <location evidence="1">Cell envelope</location>
    </subcellularLocation>
</comment>
<feature type="chain" id="PRO_5039939017" description="nitrite reductase (cytochrome; ammonia-forming)" evidence="14">
    <location>
        <begin position="23"/>
        <end position="515"/>
    </location>
</feature>
<dbReference type="GO" id="GO:0019645">
    <property type="term" value="P:anaerobic electron transport chain"/>
    <property type="evidence" value="ECO:0007669"/>
    <property type="project" value="TreeGrafter"/>
</dbReference>
<dbReference type="AlphaFoldDB" id="I3XVV4"/>
<keyword evidence="16" id="KW-1185">Reference proteome</keyword>
<evidence type="ECO:0000256" key="14">
    <source>
        <dbReference type="SAM" id="SignalP"/>
    </source>
</evidence>
<dbReference type="OrthoDB" id="9780421at2"/>
<evidence type="ECO:0000256" key="13">
    <source>
        <dbReference type="ARBA" id="ARBA00049131"/>
    </source>
</evidence>
<dbReference type="GO" id="GO:0042128">
    <property type="term" value="P:nitrate assimilation"/>
    <property type="evidence" value="ECO:0007669"/>
    <property type="project" value="UniProtKB-UniPathway"/>
</dbReference>
<dbReference type="PATRIC" id="fig|760154.4.peg.773"/>
<dbReference type="EMBL" id="CP003333">
    <property type="protein sequence ID" value="AFL68078.1"/>
    <property type="molecule type" value="Genomic_DNA"/>
</dbReference>
<organism evidence="15 16">
    <name type="scientific">Sulfurospirillum barnesii (strain ATCC 700032 / DSM 10660 / SES-3)</name>
    <dbReference type="NCBI Taxonomy" id="760154"/>
    <lineage>
        <taxon>Bacteria</taxon>
        <taxon>Pseudomonadati</taxon>
        <taxon>Campylobacterota</taxon>
        <taxon>Epsilonproteobacteria</taxon>
        <taxon>Campylobacterales</taxon>
        <taxon>Sulfurospirillaceae</taxon>
        <taxon>Sulfurospirillum</taxon>
    </lineage>
</organism>
<evidence type="ECO:0000256" key="10">
    <source>
        <dbReference type="ARBA" id="ARBA00022982"/>
    </source>
</evidence>
<dbReference type="EC" id="1.7.2.2" evidence="3"/>
<dbReference type="UniPathway" id="UPA00653"/>
<dbReference type="Pfam" id="PF02335">
    <property type="entry name" value="Cytochrom_C552"/>
    <property type="match status" value="1"/>
</dbReference>
<sequence length="515" mass="58003">MNKFKVLLVGSLVAIGAMALLASNINEREKQRVELAKAPSEAGIANKAKSEEWAKYYPRQFDSWKKTKEYDSFTDMLEKDPALVIAWGGYAFSKDYNSPRGHYYAVQDNVNSLRTGAPVDEKTGPLPTACWTCKSPDVPRLIEEDGELEYFTGKWAKYGSQVVNSIGCANCHDDKTAELKATVPQLNRALVAAGLKPFEESTHQEKRSLVCAQCHVEYYFKKTEWKDAKGVDKTAMVVTYPWANGIGKEGNSGTEGMIKYYDEIGFSDWTHNISKTPMLKAQHPDYEFWKTGIHGQKGVSCADCHMPYTQEGSVKYSDHQVLENPLNEMDRTCMNCHRESESKLRGIVHQKYERKEFLNKIAFDNIAKAHLETGKAMEVGASDEELKEVRRLIRHGQFKGDMAIAAHGNYFHAPEETLRLLSAANEDAQSARLLLVRILAKHGVMDYSAPDFDTKAKAQKLVKVDMAALSAEKMKFKQTLEQAWKQEAVAKGRLHPSMYKDADTINDGKSSWNKK</sequence>
<keyword evidence="7 14" id="KW-0732">Signal</keyword>
<reference evidence="15 16" key="1">
    <citation type="submission" date="2012-06" db="EMBL/GenBank/DDBJ databases">
        <title>Complete sequence of Sulfurospirillum barnesii SES-3.</title>
        <authorList>
            <consortium name="US DOE Joint Genome Institute"/>
            <person name="Lucas S."/>
            <person name="Han J."/>
            <person name="Lapidus A."/>
            <person name="Cheng J.-F."/>
            <person name="Goodwin L."/>
            <person name="Pitluck S."/>
            <person name="Peters L."/>
            <person name="Ovchinnikova G."/>
            <person name="Lu M."/>
            <person name="Detter J.C."/>
            <person name="Han C."/>
            <person name="Tapia R."/>
            <person name="Land M."/>
            <person name="Hauser L."/>
            <person name="Kyrpides N."/>
            <person name="Ivanova N."/>
            <person name="Pagani I."/>
            <person name="Stolz J."/>
            <person name="Arkin A."/>
            <person name="Dehal P."/>
            <person name="Oremland R."/>
            <person name="Saltikov C."/>
            <person name="Basu P."/>
            <person name="Hollibaugh J."/>
            <person name="Newman D."/>
            <person name="Stolyar S."/>
            <person name="Hazen T."/>
            <person name="Woyke T."/>
        </authorList>
    </citation>
    <scope>NUCLEOTIDE SEQUENCE [LARGE SCALE GENOMIC DNA]</scope>
    <source>
        <strain evidence="16">ATCC 700032 / DSM 10660 / SES-3</strain>
    </source>
</reference>
<evidence type="ECO:0000256" key="1">
    <source>
        <dbReference type="ARBA" id="ARBA00004196"/>
    </source>
</evidence>
<dbReference type="HAMAP" id="MF_01182">
    <property type="entry name" value="Cytochrom_C552"/>
    <property type="match status" value="1"/>
</dbReference>
<dbReference type="NCBIfam" id="NF008339">
    <property type="entry name" value="PRK11125.1"/>
    <property type="match status" value="1"/>
</dbReference>
<dbReference type="PIRSF" id="PIRSF000243">
    <property type="entry name" value="Cyt_c552"/>
    <property type="match status" value="1"/>
</dbReference>
<dbReference type="HOGENOM" id="CLU_035040_1_0_7"/>
<evidence type="ECO:0000256" key="12">
    <source>
        <dbReference type="ARBA" id="ARBA00023004"/>
    </source>
</evidence>
<proteinExistence type="inferred from homology"/>
<evidence type="ECO:0000256" key="7">
    <source>
        <dbReference type="ARBA" id="ARBA00022729"/>
    </source>
</evidence>
<dbReference type="eggNOG" id="COG3303">
    <property type="taxonomic scope" value="Bacteria"/>
</dbReference>
<dbReference type="GO" id="GO:0042279">
    <property type="term" value="F:nitrite reductase (cytochrome, ammonia-forming) activity"/>
    <property type="evidence" value="ECO:0007669"/>
    <property type="project" value="UniProtKB-EC"/>
</dbReference>
<evidence type="ECO:0000313" key="15">
    <source>
        <dbReference type="EMBL" id="AFL68078.1"/>
    </source>
</evidence>
<dbReference type="PANTHER" id="PTHR30633:SF0">
    <property type="entry name" value="CYTOCHROME C-552"/>
    <property type="match status" value="1"/>
</dbReference>
<comment type="catalytic activity">
    <reaction evidence="13">
        <text>6 Fe(III)-[cytochrome c] + NH4(+) + 2 H2O = 6 Fe(II)-[cytochrome c] + nitrite + 8 H(+)</text>
        <dbReference type="Rhea" id="RHEA:13089"/>
        <dbReference type="Rhea" id="RHEA-COMP:10350"/>
        <dbReference type="Rhea" id="RHEA-COMP:14399"/>
        <dbReference type="ChEBI" id="CHEBI:15377"/>
        <dbReference type="ChEBI" id="CHEBI:15378"/>
        <dbReference type="ChEBI" id="CHEBI:16301"/>
        <dbReference type="ChEBI" id="CHEBI:28938"/>
        <dbReference type="ChEBI" id="CHEBI:29033"/>
        <dbReference type="ChEBI" id="CHEBI:29034"/>
        <dbReference type="EC" id="1.7.2.2"/>
    </reaction>
</comment>
<evidence type="ECO:0000256" key="4">
    <source>
        <dbReference type="ARBA" id="ARBA00022448"/>
    </source>
</evidence>
<dbReference type="STRING" id="760154.Sulba_0774"/>
<dbReference type="InterPro" id="IPR003321">
    <property type="entry name" value="Cyt_c552"/>
</dbReference>
<dbReference type="Gene3D" id="1.10.1130.10">
    <property type="entry name" value="Flavocytochrome C3, Chain A"/>
    <property type="match status" value="1"/>
</dbReference>
<dbReference type="CDD" id="cd00548">
    <property type="entry name" value="NrfA-like"/>
    <property type="match status" value="1"/>
</dbReference>